<accession>A0A1X0QW54</accession>
<sequence>MFIVNNIHAQTPSIVNMSSSSSSTLSNSDRNFIEFTRCLYKAKSVVQELQTFSTAVGPTLSNSSGQFEYEVDFTSRVKQYLDDSFCKFNHMCKILLLVLSRLESGQTVRRERIDSFRQELVEEWRKASIIKQDLLKLIQCSRTIPIDKTFTDDTPYDSVTTSSETTTPEPASDS</sequence>
<gene>
    <name evidence="2" type="ORF">BCV72DRAFT_243943</name>
</gene>
<reference evidence="2" key="1">
    <citation type="journal article" date="2016" name="Proc. Natl. Acad. Sci. U.S.A.">
        <title>Lipid metabolic changes in an early divergent fungus govern the establishment of a mutualistic symbiosis with endobacteria.</title>
        <authorList>
            <person name="Lastovetsky O.A."/>
            <person name="Gaspar M.L."/>
            <person name="Mondo S.J."/>
            <person name="LaButti K.M."/>
            <person name="Sandor L."/>
            <person name="Grigoriev I.V."/>
            <person name="Henry S.A."/>
            <person name="Pawlowska T.E."/>
        </authorList>
    </citation>
    <scope>NUCLEOTIDE SEQUENCE [LARGE SCALE GENOMIC DNA]</scope>
    <source>
        <strain evidence="2">ATCC 52814</strain>
    </source>
</reference>
<protein>
    <submittedName>
        <fullName evidence="2">Uncharacterized protein</fullName>
    </submittedName>
</protein>
<dbReference type="AlphaFoldDB" id="A0A1X0QW54"/>
<feature type="compositionally biased region" description="Low complexity" evidence="1">
    <location>
        <begin position="157"/>
        <end position="174"/>
    </location>
</feature>
<feature type="region of interest" description="Disordered" evidence="1">
    <location>
        <begin position="153"/>
        <end position="174"/>
    </location>
</feature>
<organism evidence="2">
    <name type="scientific">Rhizopus microsporus var. microsporus</name>
    <dbReference type="NCBI Taxonomy" id="86635"/>
    <lineage>
        <taxon>Eukaryota</taxon>
        <taxon>Fungi</taxon>
        <taxon>Fungi incertae sedis</taxon>
        <taxon>Mucoromycota</taxon>
        <taxon>Mucoromycotina</taxon>
        <taxon>Mucoromycetes</taxon>
        <taxon>Mucorales</taxon>
        <taxon>Mucorineae</taxon>
        <taxon>Rhizopodaceae</taxon>
        <taxon>Rhizopus</taxon>
    </lineage>
</organism>
<evidence type="ECO:0000256" key="1">
    <source>
        <dbReference type="SAM" id="MobiDB-lite"/>
    </source>
</evidence>
<dbReference type="Proteomes" id="UP000242414">
    <property type="component" value="Unassembled WGS sequence"/>
</dbReference>
<evidence type="ECO:0000313" key="2">
    <source>
        <dbReference type="EMBL" id="ORE03994.1"/>
    </source>
</evidence>
<dbReference type="OrthoDB" id="2402731at2759"/>
<proteinExistence type="predicted"/>
<dbReference type="VEuPathDB" id="FungiDB:BCV72DRAFT_243943"/>
<name>A0A1X0QW54_RHIZD</name>
<dbReference type="EMBL" id="KV921984">
    <property type="protein sequence ID" value="ORE03994.1"/>
    <property type="molecule type" value="Genomic_DNA"/>
</dbReference>